<evidence type="ECO:0000313" key="2">
    <source>
        <dbReference type="EMBL" id="EEN58973.1"/>
    </source>
</evidence>
<organism>
    <name type="scientific">Branchiostoma floridae</name>
    <name type="common">Florida lancelet</name>
    <name type="synonym">Amphioxus</name>
    <dbReference type="NCBI Taxonomy" id="7739"/>
    <lineage>
        <taxon>Eukaryota</taxon>
        <taxon>Metazoa</taxon>
        <taxon>Chordata</taxon>
        <taxon>Cephalochordata</taxon>
        <taxon>Leptocardii</taxon>
        <taxon>Amphioxiformes</taxon>
        <taxon>Branchiostomatidae</taxon>
        <taxon>Branchiostoma</taxon>
    </lineage>
</organism>
<gene>
    <name evidence="2" type="ORF">BRAFLDRAFT_105862</name>
</gene>
<dbReference type="EMBL" id="GG666525">
    <property type="protein sequence ID" value="EEN58973.1"/>
    <property type="molecule type" value="Genomic_DNA"/>
</dbReference>
<feature type="region of interest" description="Disordered" evidence="1">
    <location>
        <begin position="122"/>
        <end position="148"/>
    </location>
</feature>
<accession>C3YKY2</accession>
<protein>
    <submittedName>
        <fullName evidence="2">Uncharacterized protein</fullName>
    </submittedName>
</protein>
<evidence type="ECO:0000256" key="1">
    <source>
        <dbReference type="SAM" id="MobiDB-lite"/>
    </source>
</evidence>
<proteinExistence type="predicted"/>
<reference evidence="2" key="1">
    <citation type="journal article" date="2008" name="Nature">
        <title>The amphioxus genome and the evolution of the chordate karyotype.</title>
        <authorList>
            <consortium name="US DOE Joint Genome Institute (JGI-PGF)"/>
            <person name="Putnam N.H."/>
            <person name="Butts T."/>
            <person name="Ferrier D.E.K."/>
            <person name="Furlong R.F."/>
            <person name="Hellsten U."/>
            <person name="Kawashima T."/>
            <person name="Robinson-Rechavi M."/>
            <person name="Shoguchi E."/>
            <person name="Terry A."/>
            <person name="Yu J.-K."/>
            <person name="Benito-Gutierrez E.L."/>
            <person name="Dubchak I."/>
            <person name="Garcia-Fernandez J."/>
            <person name="Gibson-Brown J.J."/>
            <person name="Grigoriev I.V."/>
            <person name="Horton A.C."/>
            <person name="de Jong P.J."/>
            <person name="Jurka J."/>
            <person name="Kapitonov V.V."/>
            <person name="Kohara Y."/>
            <person name="Kuroki Y."/>
            <person name="Lindquist E."/>
            <person name="Lucas S."/>
            <person name="Osoegawa K."/>
            <person name="Pennacchio L.A."/>
            <person name="Salamov A.A."/>
            <person name="Satou Y."/>
            <person name="Sauka-Spengler T."/>
            <person name="Schmutz J."/>
            <person name="Shin-I T."/>
            <person name="Toyoda A."/>
            <person name="Bronner-Fraser M."/>
            <person name="Fujiyama A."/>
            <person name="Holland L.Z."/>
            <person name="Holland P.W.H."/>
            <person name="Satoh N."/>
            <person name="Rokhsar D.S."/>
        </authorList>
    </citation>
    <scope>NUCLEOTIDE SEQUENCE [LARGE SCALE GENOMIC DNA]</scope>
    <source>
        <strain evidence="2">S238N-H82</strain>
        <tissue evidence="2">Testes</tissue>
    </source>
</reference>
<dbReference type="InParanoid" id="C3YKY2"/>
<feature type="compositionally biased region" description="Polar residues" evidence="1">
    <location>
        <begin position="127"/>
        <end position="148"/>
    </location>
</feature>
<name>C3YKY2_BRAFL</name>
<sequence>MECDRSRLRERGKALAALLHLVEVELNSEWVDDPSIAFDGVHRSLRNHSLGVYRLKCHFGELTNNHLRITNAQTIYYMITAQRAIERSRRAKAEKGEISRGTCVRQPLLMFLRYPRAADPRGKIADNGTSSDSNINGNFNYRTINSSR</sequence>
<dbReference type="AlphaFoldDB" id="C3YKY2"/>